<organism evidence="2 3">
    <name type="scientific">Tritrichomonas musculus</name>
    <dbReference type="NCBI Taxonomy" id="1915356"/>
    <lineage>
        <taxon>Eukaryota</taxon>
        <taxon>Metamonada</taxon>
        <taxon>Parabasalia</taxon>
        <taxon>Tritrichomonadida</taxon>
        <taxon>Tritrichomonadidae</taxon>
        <taxon>Tritrichomonas</taxon>
    </lineage>
</organism>
<feature type="region of interest" description="Disordered" evidence="1">
    <location>
        <begin position="66"/>
        <end position="90"/>
    </location>
</feature>
<reference evidence="2 3" key="1">
    <citation type="submission" date="2024-04" db="EMBL/GenBank/DDBJ databases">
        <title>Tritrichomonas musculus Genome.</title>
        <authorList>
            <person name="Alves-Ferreira E."/>
            <person name="Grigg M."/>
            <person name="Lorenzi H."/>
            <person name="Galac M."/>
        </authorList>
    </citation>
    <scope>NUCLEOTIDE SEQUENCE [LARGE SCALE GENOMIC DNA]</scope>
    <source>
        <strain evidence="2 3">EAF2021</strain>
    </source>
</reference>
<comment type="caution">
    <text evidence="2">The sequence shown here is derived from an EMBL/GenBank/DDBJ whole genome shotgun (WGS) entry which is preliminary data.</text>
</comment>
<dbReference type="Proteomes" id="UP001470230">
    <property type="component" value="Unassembled WGS sequence"/>
</dbReference>
<proteinExistence type="predicted"/>
<protein>
    <submittedName>
        <fullName evidence="2">Uncharacterized protein</fullName>
    </submittedName>
</protein>
<gene>
    <name evidence="2" type="ORF">M9Y10_013101</name>
</gene>
<keyword evidence="3" id="KW-1185">Reference proteome</keyword>
<sequence>MNEFNSKFIVYPLTKVTITKSDNRHTDESIELDEQDKCLLYALESQENSIYIVVVEKDGKKENFEFETAQETKNSNKGKGRGNKRARGSTQNIITFEKKIQITDDMYYSVKITGNKGDAMY</sequence>
<evidence type="ECO:0000313" key="3">
    <source>
        <dbReference type="Proteomes" id="UP001470230"/>
    </source>
</evidence>
<dbReference type="EMBL" id="JAPFFF010000019">
    <property type="protein sequence ID" value="KAK8858001.1"/>
    <property type="molecule type" value="Genomic_DNA"/>
</dbReference>
<accession>A0ABR2I6Z7</accession>
<evidence type="ECO:0000313" key="2">
    <source>
        <dbReference type="EMBL" id="KAK8858001.1"/>
    </source>
</evidence>
<evidence type="ECO:0000256" key="1">
    <source>
        <dbReference type="SAM" id="MobiDB-lite"/>
    </source>
</evidence>
<feature type="compositionally biased region" description="Basic residues" evidence="1">
    <location>
        <begin position="76"/>
        <end position="87"/>
    </location>
</feature>
<name>A0ABR2I6Z7_9EUKA</name>